<keyword evidence="3" id="KW-1185">Reference proteome</keyword>
<proteinExistence type="predicted"/>
<keyword evidence="1" id="KW-0812">Transmembrane</keyword>
<organism evidence="2 3">
    <name type="scientific">Corynebacterium guangdongense</name>
    <dbReference type="NCBI Taxonomy" id="1783348"/>
    <lineage>
        <taxon>Bacteria</taxon>
        <taxon>Bacillati</taxon>
        <taxon>Actinomycetota</taxon>
        <taxon>Actinomycetes</taxon>
        <taxon>Mycobacteriales</taxon>
        <taxon>Corynebacteriaceae</taxon>
        <taxon>Corynebacterium</taxon>
    </lineage>
</organism>
<dbReference type="InterPro" id="IPR025443">
    <property type="entry name" value="DUF4307"/>
</dbReference>
<protein>
    <recommendedName>
        <fullName evidence="4">DUF4307 domain-containing protein</fullName>
    </recommendedName>
</protein>
<feature type="transmembrane region" description="Helical" evidence="1">
    <location>
        <begin position="25"/>
        <end position="46"/>
    </location>
</feature>
<keyword evidence="1" id="KW-0472">Membrane</keyword>
<dbReference type="Proteomes" id="UP001180840">
    <property type="component" value="Unassembled WGS sequence"/>
</dbReference>
<gene>
    <name evidence="2" type="ORF">J2S39_000593</name>
</gene>
<evidence type="ECO:0000313" key="2">
    <source>
        <dbReference type="EMBL" id="MDR7328917.1"/>
    </source>
</evidence>
<evidence type="ECO:0000313" key="3">
    <source>
        <dbReference type="Proteomes" id="UP001180840"/>
    </source>
</evidence>
<dbReference type="EMBL" id="JAVDXZ010000001">
    <property type="protein sequence ID" value="MDR7328917.1"/>
    <property type="molecule type" value="Genomic_DNA"/>
</dbReference>
<evidence type="ECO:0000256" key="1">
    <source>
        <dbReference type="SAM" id="Phobius"/>
    </source>
</evidence>
<reference evidence="2" key="1">
    <citation type="submission" date="2023-07" db="EMBL/GenBank/DDBJ databases">
        <title>Sequencing the genomes of 1000 actinobacteria strains.</title>
        <authorList>
            <person name="Klenk H.-P."/>
        </authorList>
    </citation>
    <scope>NUCLEOTIDE SEQUENCE</scope>
    <source>
        <strain evidence="2">DSM 107476</strain>
    </source>
</reference>
<sequence>MSSTPVTRPASRYGRDNTPRKPSGIAGKVVAVAFTLLIIGTILFAARYLQERESVPVSASLVTYERLDEETMRLWVDISREDPSQPSYCIVTALNYAMAEVGRREVIMPAGGETQTRMQVDLPTRDLPVSGGVYGCSVNIPAYMNLEDPTYTAR</sequence>
<comment type="caution">
    <text evidence="2">The sequence shown here is derived from an EMBL/GenBank/DDBJ whole genome shotgun (WGS) entry which is preliminary data.</text>
</comment>
<dbReference type="Pfam" id="PF14155">
    <property type="entry name" value="DUF4307"/>
    <property type="match status" value="1"/>
</dbReference>
<name>A0ABU1ZXH9_9CORY</name>
<keyword evidence="1" id="KW-1133">Transmembrane helix</keyword>
<accession>A0ABU1ZXH9</accession>
<dbReference type="RefSeq" id="WP_290197908.1">
    <property type="nucleotide sequence ID" value="NZ_CP047654.1"/>
</dbReference>
<evidence type="ECO:0008006" key="4">
    <source>
        <dbReference type="Google" id="ProtNLM"/>
    </source>
</evidence>